<dbReference type="PROSITE" id="PS00995">
    <property type="entry name" value="TCP1_3"/>
    <property type="match status" value="1"/>
</dbReference>
<dbReference type="PANTHER" id="PTHR11353">
    <property type="entry name" value="CHAPERONIN"/>
    <property type="match status" value="1"/>
</dbReference>
<dbReference type="InterPro" id="IPR002423">
    <property type="entry name" value="Cpn60/GroEL/TCP-1"/>
</dbReference>
<dbReference type="GO" id="GO:0016887">
    <property type="term" value="F:ATP hydrolysis activity"/>
    <property type="evidence" value="ECO:0007669"/>
    <property type="project" value="InterPro"/>
</dbReference>
<feature type="transmembrane region" description="Helical" evidence="7">
    <location>
        <begin position="196"/>
        <end position="213"/>
    </location>
</feature>
<dbReference type="InterPro" id="IPR027410">
    <property type="entry name" value="TCP-1-like_intermed_sf"/>
</dbReference>
<keyword evidence="5" id="KW-0067">ATP-binding</keyword>
<dbReference type="CDD" id="cd03342">
    <property type="entry name" value="TCP1_zeta"/>
    <property type="match status" value="1"/>
</dbReference>
<dbReference type="FunFam" id="3.30.260.10:FF:000017">
    <property type="entry name" value="T-complex protein 1 subunit zeta"/>
    <property type="match status" value="1"/>
</dbReference>
<dbReference type="SMR" id="A0A423TPV2"/>
<dbReference type="SUPFAM" id="SSF52029">
    <property type="entry name" value="GroEL apical domain-like"/>
    <property type="match status" value="1"/>
</dbReference>
<keyword evidence="7" id="KW-0472">Membrane</keyword>
<dbReference type="InterPro" id="IPR027413">
    <property type="entry name" value="GROEL-like_equatorial_sf"/>
</dbReference>
<evidence type="ECO:0000313" key="9">
    <source>
        <dbReference type="Proteomes" id="UP000283509"/>
    </source>
</evidence>
<dbReference type="Gene3D" id="3.30.260.10">
    <property type="entry name" value="TCP-1-like chaperonin intermediate domain"/>
    <property type="match status" value="1"/>
</dbReference>
<protein>
    <recommendedName>
        <fullName evidence="10">T-complex protein 1 subunit zeta</fullName>
    </recommendedName>
</protein>
<dbReference type="SUPFAM" id="SSF48592">
    <property type="entry name" value="GroEL equatorial domain-like"/>
    <property type="match status" value="2"/>
</dbReference>
<dbReference type="GO" id="GO:0140662">
    <property type="term" value="F:ATP-dependent protein folding chaperone"/>
    <property type="evidence" value="ECO:0007669"/>
    <property type="project" value="InterPro"/>
</dbReference>
<dbReference type="InterPro" id="IPR012722">
    <property type="entry name" value="Chap_CCT_zeta"/>
</dbReference>
<dbReference type="GO" id="GO:0005829">
    <property type="term" value="C:cytosol"/>
    <property type="evidence" value="ECO:0007669"/>
    <property type="project" value="UniProtKB-ARBA"/>
</dbReference>
<dbReference type="GO" id="GO:0005524">
    <property type="term" value="F:ATP binding"/>
    <property type="evidence" value="ECO:0007669"/>
    <property type="project" value="UniProtKB-KW"/>
</dbReference>
<dbReference type="Gene3D" id="1.10.560.10">
    <property type="entry name" value="GroEL-like equatorial domain"/>
    <property type="match status" value="1"/>
</dbReference>
<dbReference type="FunFam" id="1.10.560.10:FF:000058">
    <property type="entry name" value="T-complex protein 1 subunit zeta"/>
    <property type="match status" value="1"/>
</dbReference>
<evidence type="ECO:0000256" key="7">
    <source>
        <dbReference type="SAM" id="Phobius"/>
    </source>
</evidence>
<evidence type="ECO:0000256" key="1">
    <source>
        <dbReference type="ARBA" id="ARBA00004496"/>
    </source>
</evidence>
<evidence type="ECO:0000256" key="2">
    <source>
        <dbReference type="ARBA" id="ARBA00008020"/>
    </source>
</evidence>
<keyword evidence="7" id="KW-0812">Transmembrane</keyword>
<name>A0A423TPV2_PENVA</name>
<dbReference type="Pfam" id="PF00118">
    <property type="entry name" value="Cpn60_TCP1"/>
    <property type="match status" value="1"/>
</dbReference>
<dbReference type="InterPro" id="IPR002194">
    <property type="entry name" value="Chaperonin_TCP-1_CS"/>
</dbReference>
<evidence type="ECO:0000256" key="4">
    <source>
        <dbReference type="ARBA" id="ARBA00022741"/>
    </source>
</evidence>
<keyword evidence="3" id="KW-0963">Cytoplasm</keyword>
<keyword evidence="4" id="KW-0547">Nucleotide-binding</keyword>
<feature type="transmembrane region" description="Helical" evidence="7">
    <location>
        <begin position="220"/>
        <end position="239"/>
    </location>
</feature>
<dbReference type="STRING" id="6689.A0A423TPV2"/>
<dbReference type="NCBIfam" id="TIGR02347">
    <property type="entry name" value="chap_CCT_zeta"/>
    <property type="match status" value="1"/>
</dbReference>
<dbReference type="AlphaFoldDB" id="A0A423TPV2"/>
<evidence type="ECO:0008006" key="10">
    <source>
        <dbReference type="Google" id="ProtNLM"/>
    </source>
</evidence>
<reference evidence="8 9" key="1">
    <citation type="submission" date="2018-04" db="EMBL/GenBank/DDBJ databases">
        <authorList>
            <person name="Zhang X."/>
            <person name="Yuan J."/>
            <person name="Li F."/>
            <person name="Xiang J."/>
        </authorList>
    </citation>
    <scope>NUCLEOTIDE SEQUENCE [LARGE SCALE GENOMIC DNA]</scope>
    <source>
        <tissue evidence="8">Muscle</tissue>
    </source>
</reference>
<dbReference type="InterPro" id="IPR027409">
    <property type="entry name" value="GroEL-like_apical_dom_sf"/>
</dbReference>
<comment type="caution">
    <text evidence="8">The sequence shown here is derived from an EMBL/GenBank/DDBJ whole genome shotgun (WGS) entry which is preliminary data.</text>
</comment>
<evidence type="ECO:0000256" key="3">
    <source>
        <dbReference type="ARBA" id="ARBA00022490"/>
    </source>
</evidence>
<dbReference type="InterPro" id="IPR017998">
    <property type="entry name" value="Chaperone_TCP-1"/>
</dbReference>
<dbReference type="FunFam" id="1.10.560.10:FF:000038">
    <property type="entry name" value="Chaperonin containing TCP1 subunit 6B"/>
    <property type="match status" value="1"/>
</dbReference>
<dbReference type="OrthoDB" id="10052040at2759"/>
<gene>
    <name evidence="8" type="ORF">C7M84_002812</name>
</gene>
<dbReference type="GO" id="GO:0051082">
    <property type="term" value="F:unfolded protein binding"/>
    <property type="evidence" value="ECO:0007669"/>
    <property type="project" value="InterPro"/>
</dbReference>
<dbReference type="Gene3D" id="3.50.7.10">
    <property type="entry name" value="GroEL"/>
    <property type="match status" value="1"/>
</dbReference>
<organism evidence="8 9">
    <name type="scientific">Penaeus vannamei</name>
    <name type="common">Whiteleg shrimp</name>
    <name type="synonym">Litopenaeus vannamei</name>
    <dbReference type="NCBI Taxonomy" id="6689"/>
    <lineage>
        <taxon>Eukaryota</taxon>
        <taxon>Metazoa</taxon>
        <taxon>Ecdysozoa</taxon>
        <taxon>Arthropoda</taxon>
        <taxon>Crustacea</taxon>
        <taxon>Multicrustacea</taxon>
        <taxon>Malacostraca</taxon>
        <taxon>Eumalacostraca</taxon>
        <taxon>Eucarida</taxon>
        <taxon>Decapoda</taxon>
        <taxon>Dendrobranchiata</taxon>
        <taxon>Penaeoidea</taxon>
        <taxon>Penaeidae</taxon>
        <taxon>Penaeus</taxon>
    </lineage>
</organism>
<sequence length="766" mass="84304">MALAAAFQEPGKVSKAATYFATPEAAGAPRLAESWIRGQEVTGCVWHPVRGLWRRRVERRRQPRPWQARGGGAEIVLEPPGVTADRLSCSAMAAIKTLNPKAEVARAQQALAINISGARGIQDVLRTNLGPKGFFCVIFEGFGRGGCGGARFAPGLLAMRMEALVRRELRGSPLLLLFLRPLLLRPSPSPSPSSPSSLLFVLFSFALFSFALFSFALFSFALFSFALFSFALFSFVLFLRPPEGRLVGLLARVGRHLPWEEGKAEGKAPGAWTLGLKRWHRLVSGAGDIKITKDGNILLHEMQIQHPTASMIAKACTAQDDIIGDGTTSTVLLIGEMLKQADIQIQDGLHPRLIAEGFDLAKVKAQEVLDQVRLKEEMTRERLCQVARTALRTKVHSELADKLTEVCVDAVLAIKEEGKPLDLHMVEIMDMQHKTEMDTQLVKGLVMDHGGRHPDMPKKLSNAYILTCNVSMEYEKTEVNSGFFYKSAEEREKLVAAEREFIENRVKKVIELKKKVCADSDKTFAVINQKGIDPMSLDLLAKEGILGLRRAKRRNMERLALACGGMAMNSFDDMTEDCLGFAGSVYEHVLGETKYTFVEELKNPHSVTILIKGPYKHTLVQTKDAIRDGLRAIKNALDDGSLVPGAGAFEIAAYDALMKYESEVKGRARYGVRAFADALLVIPKTLASNSGYDPMDSLVKLREEYKNSGGTAIGLDITTGEVLEPTVAGIFDNYCVKRHMLDACSVIARNLLIVDEIMRAGLSQLK</sequence>
<accession>A0A423TPV2</accession>
<evidence type="ECO:0000256" key="6">
    <source>
        <dbReference type="ARBA" id="ARBA00023186"/>
    </source>
</evidence>
<keyword evidence="9" id="KW-1185">Reference proteome</keyword>
<dbReference type="SUPFAM" id="SSF54849">
    <property type="entry name" value="GroEL-intermediate domain like"/>
    <property type="match status" value="1"/>
</dbReference>
<dbReference type="Proteomes" id="UP000283509">
    <property type="component" value="Unassembled WGS sequence"/>
</dbReference>
<comment type="similarity">
    <text evidence="2">Belongs to the TCP-1 chaperonin family.</text>
</comment>
<dbReference type="FunFam" id="3.30.260.10:FF:000029">
    <property type="entry name" value="Chaperonin containing TCP1 subunit 6B"/>
    <property type="match status" value="1"/>
</dbReference>
<keyword evidence="6" id="KW-0143">Chaperone</keyword>
<dbReference type="EMBL" id="QCYY01001373">
    <property type="protein sequence ID" value="ROT78487.1"/>
    <property type="molecule type" value="Genomic_DNA"/>
</dbReference>
<dbReference type="FunFam" id="3.50.7.10:FF:000004">
    <property type="entry name" value="T-complex protein 1 subunit zeta"/>
    <property type="match status" value="1"/>
</dbReference>
<proteinExistence type="inferred from homology"/>
<reference evidence="8 9" key="2">
    <citation type="submission" date="2019-01" db="EMBL/GenBank/DDBJ databases">
        <title>The decoding of complex shrimp genome reveals the adaptation for benthos swimmer, frequently molting mechanism and breeding impact on genome.</title>
        <authorList>
            <person name="Sun Y."/>
            <person name="Gao Y."/>
            <person name="Yu Y."/>
        </authorList>
    </citation>
    <scope>NUCLEOTIDE SEQUENCE [LARGE SCALE GENOMIC DNA]</scope>
    <source>
        <tissue evidence="8">Muscle</tissue>
    </source>
</reference>
<comment type="subcellular location">
    <subcellularLocation>
        <location evidence="1">Cytoplasm</location>
    </subcellularLocation>
</comment>
<evidence type="ECO:0000313" key="8">
    <source>
        <dbReference type="EMBL" id="ROT78487.1"/>
    </source>
</evidence>
<keyword evidence="7" id="KW-1133">Transmembrane helix</keyword>
<evidence type="ECO:0000256" key="5">
    <source>
        <dbReference type="ARBA" id="ARBA00022840"/>
    </source>
</evidence>